<evidence type="ECO:0000256" key="1">
    <source>
        <dbReference type="SAM" id="SignalP"/>
    </source>
</evidence>
<evidence type="ECO:0008006" key="4">
    <source>
        <dbReference type="Google" id="ProtNLM"/>
    </source>
</evidence>
<reference evidence="2 3" key="1">
    <citation type="submission" date="2022-11" db="EMBL/GenBank/DDBJ databases">
        <title>Genome Sequencing of Nocardia sp. ON39_IFM12276 and assembly.</title>
        <authorList>
            <person name="Shimojima M."/>
            <person name="Toyokawa M."/>
            <person name="Uesaka K."/>
        </authorList>
    </citation>
    <scope>NUCLEOTIDE SEQUENCE [LARGE SCALE GENOMIC DNA]</scope>
    <source>
        <strain evidence="2 3">IFM 12276</strain>
    </source>
</reference>
<keyword evidence="3" id="KW-1185">Reference proteome</keyword>
<dbReference type="Proteomes" id="UP001317870">
    <property type="component" value="Chromosome"/>
</dbReference>
<dbReference type="EMBL" id="AP026978">
    <property type="protein sequence ID" value="BDT97027.1"/>
    <property type="molecule type" value="Genomic_DNA"/>
</dbReference>
<evidence type="ECO:0000313" key="3">
    <source>
        <dbReference type="Proteomes" id="UP001317870"/>
    </source>
</evidence>
<proteinExistence type="predicted"/>
<gene>
    <name evidence="2" type="ORF">IFM12276_00560</name>
</gene>
<sequence length="151" mass="15365">MGVWRGVAVLVLAFGALGASTPAASALPLGVPPARTLCGGGGAGIGMIAAYYDSNRNYSGVPTLWIHPEFVYTPDRPGGTCGVTVTVSWRNSDTGALGTLPPIRLDDNTPAQENVAGSWVPVSIPSGLGRVEVLIATDAPHVPGKGVFVVT</sequence>
<name>A0ABM8CQ77_9NOCA</name>
<evidence type="ECO:0000313" key="2">
    <source>
        <dbReference type="EMBL" id="BDT97027.1"/>
    </source>
</evidence>
<feature type="signal peptide" evidence="1">
    <location>
        <begin position="1"/>
        <end position="25"/>
    </location>
</feature>
<feature type="chain" id="PRO_5045513254" description="DUF4232 domain-containing protein" evidence="1">
    <location>
        <begin position="26"/>
        <end position="151"/>
    </location>
</feature>
<dbReference type="RefSeq" id="WP_281876963.1">
    <property type="nucleotide sequence ID" value="NZ_AP026976.1"/>
</dbReference>
<keyword evidence="1" id="KW-0732">Signal</keyword>
<organism evidence="2 3">
    <name type="scientific">Nocardia sputorum</name>
    <dbReference type="NCBI Taxonomy" id="2984338"/>
    <lineage>
        <taxon>Bacteria</taxon>
        <taxon>Bacillati</taxon>
        <taxon>Actinomycetota</taxon>
        <taxon>Actinomycetes</taxon>
        <taxon>Mycobacteriales</taxon>
        <taxon>Nocardiaceae</taxon>
        <taxon>Nocardia</taxon>
    </lineage>
</organism>
<accession>A0ABM8CQ77</accession>
<protein>
    <recommendedName>
        <fullName evidence="4">DUF4232 domain-containing protein</fullName>
    </recommendedName>
</protein>